<dbReference type="GO" id="GO:0004376">
    <property type="term" value="F:GPI mannosyltransferase activity"/>
    <property type="evidence" value="ECO:0007669"/>
    <property type="project" value="InterPro"/>
</dbReference>
<comment type="caution">
    <text evidence="11">The sequence shown here is derived from an EMBL/GenBank/DDBJ whole genome shotgun (WGS) entry which is preliminary data.</text>
</comment>
<keyword evidence="8 10" id="KW-1133">Transmembrane helix</keyword>
<dbReference type="GO" id="GO:0031501">
    <property type="term" value="C:mannosyltransferase complex"/>
    <property type="evidence" value="ECO:0007669"/>
    <property type="project" value="TreeGrafter"/>
</dbReference>
<dbReference type="GO" id="GO:0006506">
    <property type="term" value="P:GPI anchor biosynthetic process"/>
    <property type="evidence" value="ECO:0007669"/>
    <property type="project" value="UniProtKB-UniPathway"/>
</dbReference>
<feature type="transmembrane region" description="Helical" evidence="10">
    <location>
        <begin position="363"/>
        <end position="379"/>
    </location>
</feature>
<evidence type="ECO:0000256" key="9">
    <source>
        <dbReference type="ARBA" id="ARBA00023136"/>
    </source>
</evidence>
<evidence type="ECO:0000313" key="12">
    <source>
        <dbReference type="Proteomes" id="UP000604481"/>
    </source>
</evidence>
<feature type="transmembrane region" description="Helical" evidence="10">
    <location>
        <begin position="112"/>
        <end position="129"/>
    </location>
</feature>
<feature type="transmembrane region" description="Helical" evidence="10">
    <location>
        <begin position="205"/>
        <end position="228"/>
    </location>
</feature>
<accession>A0A8J7FMM5</accession>
<keyword evidence="6 10" id="KW-0812">Transmembrane</keyword>
<dbReference type="GO" id="GO:0000009">
    <property type="term" value="F:alpha-1,6-mannosyltransferase activity"/>
    <property type="evidence" value="ECO:0007669"/>
    <property type="project" value="InterPro"/>
</dbReference>
<keyword evidence="12" id="KW-1185">Reference proteome</keyword>
<feature type="transmembrane region" description="Helical" evidence="10">
    <location>
        <begin position="135"/>
        <end position="152"/>
    </location>
</feature>
<dbReference type="UniPathway" id="UPA00196"/>
<evidence type="ECO:0000256" key="6">
    <source>
        <dbReference type="ARBA" id="ARBA00022692"/>
    </source>
</evidence>
<evidence type="ECO:0000256" key="4">
    <source>
        <dbReference type="ARBA" id="ARBA00022676"/>
    </source>
</evidence>
<organism evidence="11 12">
    <name type="scientific">Chitinilyticum piscinae</name>
    <dbReference type="NCBI Taxonomy" id="2866724"/>
    <lineage>
        <taxon>Bacteria</taxon>
        <taxon>Pseudomonadati</taxon>
        <taxon>Pseudomonadota</taxon>
        <taxon>Betaproteobacteria</taxon>
        <taxon>Neisseriales</taxon>
        <taxon>Chitinibacteraceae</taxon>
        <taxon>Chitinilyticum</taxon>
    </lineage>
</organism>
<feature type="transmembrane region" description="Helical" evidence="10">
    <location>
        <begin position="249"/>
        <end position="270"/>
    </location>
</feature>
<evidence type="ECO:0000256" key="1">
    <source>
        <dbReference type="ARBA" id="ARBA00004477"/>
    </source>
</evidence>
<keyword evidence="7" id="KW-0256">Endoplasmic reticulum</keyword>
<name>A0A8J7FMM5_9NEIS</name>
<keyword evidence="9 10" id="KW-0472">Membrane</keyword>
<evidence type="ECO:0000256" key="3">
    <source>
        <dbReference type="ARBA" id="ARBA00022502"/>
    </source>
</evidence>
<keyword evidence="3" id="KW-0337">GPI-anchor biosynthesis</keyword>
<feature type="transmembrane region" description="Helical" evidence="10">
    <location>
        <begin position="164"/>
        <end position="185"/>
    </location>
</feature>
<dbReference type="AlphaFoldDB" id="A0A8J7FMM5"/>
<feature type="transmembrane region" description="Helical" evidence="10">
    <location>
        <begin position="45"/>
        <end position="71"/>
    </location>
</feature>
<feature type="transmembrane region" description="Helical" evidence="10">
    <location>
        <begin position="312"/>
        <end position="333"/>
    </location>
</feature>
<comment type="subcellular location">
    <subcellularLocation>
        <location evidence="1">Endoplasmic reticulum membrane</location>
        <topology evidence="1">Multi-pass membrane protein</topology>
    </subcellularLocation>
</comment>
<dbReference type="PANTHER" id="PTHR12468">
    <property type="entry name" value="GPI MANNOSYLTRANSFERASE 2"/>
    <property type="match status" value="1"/>
</dbReference>
<dbReference type="GO" id="GO:0016020">
    <property type="term" value="C:membrane"/>
    <property type="evidence" value="ECO:0007669"/>
    <property type="project" value="GOC"/>
</dbReference>
<feature type="transmembrane region" description="Helical" evidence="10">
    <location>
        <begin position="340"/>
        <end position="357"/>
    </location>
</feature>
<evidence type="ECO:0000256" key="10">
    <source>
        <dbReference type="SAM" id="Phobius"/>
    </source>
</evidence>
<dbReference type="Pfam" id="PF04188">
    <property type="entry name" value="Mannosyl_trans2"/>
    <property type="match status" value="1"/>
</dbReference>
<dbReference type="Proteomes" id="UP000604481">
    <property type="component" value="Unassembled WGS sequence"/>
</dbReference>
<dbReference type="EMBL" id="JADFUA010000004">
    <property type="protein sequence ID" value="MBE9609316.1"/>
    <property type="molecule type" value="Genomic_DNA"/>
</dbReference>
<evidence type="ECO:0000256" key="7">
    <source>
        <dbReference type="ARBA" id="ARBA00022824"/>
    </source>
</evidence>
<evidence type="ECO:0000256" key="5">
    <source>
        <dbReference type="ARBA" id="ARBA00022679"/>
    </source>
</evidence>
<reference evidence="11 12" key="1">
    <citation type="submission" date="2020-10" db="EMBL/GenBank/DDBJ databases">
        <title>The genome sequence of Chitinilyticum litopenaei 4Y14.</title>
        <authorList>
            <person name="Liu Y."/>
        </authorList>
    </citation>
    <scope>NUCLEOTIDE SEQUENCE [LARGE SCALE GENOMIC DNA]</scope>
    <source>
        <strain evidence="11 12">4Y14</strain>
    </source>
</reference>
<gene>
    <name evidence="11" type="ORF">INR99_08135</name>
</gene>
<protein>
    <submittedName>
        <fullName evidence="11">Glycosyltransferase family 39 protein</fullName>
    </submittedName>
</protein>
<keyword evidence="4" id="KW-0328">Glycosyltransferase</keyword>
<dbReference type="RefSeq" id="WP_194115847.1">
    <property type="nucleotide sequence ID" value="NZ_JADFUA010000004.1"/>
</dbReference>
<feature type="transmembrane region" description="Helical" evidence="10">
    <location>
        <begin position="386"/>
        <end position="406"/>
    </location>
</feature>
<evidence type="ECO:0000313" key="11">
    <source>
        <dbReference type="EMBL" id="MBE9609316.1"/>
    </source>
</evidence>
<keyword evidence="5" id="KW-0808">Transferase</keyword>
<dbReference type="InterPro" id="IPR007315">
    <property type="entry name" value="PIG-V/Gpi18"/>
</dbReference>
<sequence length="409" mass="45843">MIAFITFLCFACLLMAAVVKLHDGWQTPHGQLLRPPALPDTTLGIIAGVVVLALLARGSVWLYGWLSFILIKGQFVSPIESFREIWVRWDAFHYLGIADQGYVNQGDERNRLVFFPLYPLLIAALKLLGLNSFQAATLLSVSFFCAACVMLYRLTERETGDKQCAWLACALLAFYPFSFFYGMPYTESLFLLLTISFFWFMRQQAWLLAGISGMLAALTRNQGLLLLAPLVIELVLQWQARTLQQPRRAVLALLLIPCGFMLYLLLNYWVSGNPLQFLIYQKINWQQSFGWLPNTLSGAAERLLTGDFKLGLGTWLPTIAMFFAALAVLAGAYRQLPASYLAYASVYLLISYSPTWLLSGPRYLGGLFVLAIAAAIIAARHPLLRTGLFAAMLLGIGLFVPLYLQWVVY</sequence>
<proteinExistence type="predicted"/>
<evidence type="ECO:0000256" key="2">
    <source>
        <dbReference type="ARBA" id="ARBA00004687"/>
    </source>
</evidence>
<evidence type="ECO:0000256" key="8">
    <source>
        <dbReference type="ARBA" id="ARBA00022989"/>
    </source>
</evidence>
<comment type="pathway">
    <text evidence="2">Glycolipid biosynthesis; glycosylphosphatidylinositol-anchor biosynthesis.</text>
</comment>
<dbReference type="PANTHER" id="PTHR12468:SF2">
    <property type="entry name" value="GPI MANNOSYLTRANSFERASE 2"/>
    <property type="match status" value="1"/>
</dbReference>